<gene>
    <name evidence="5" type="ORF">AB6A40_007539</name>
</gene>
<dbReference type="PANTHER" id="PTHR21162:SF0">
    <property type="entry name" value="P53 AND DNA DAMAGE-REGULATED PROTEIN 1"/>
    <property type="match status" value="1"/>
</dbReference>
<dbReference type="EMBL" id="JBGFUD010006161">
    <property type="protein sequence ID" value="MFH4980830.1"/>
    <property type="molecule type" value="Genomic_DNA"/>
</dbReference>
<evidence type="ECO:0000256" key="4">
    <source>
        <dbReference type="SAM" id="Coils"/>
    </source>
</evidence>
<evidence type="ECO:0000256" key="1">
    <source>
        <dbReference type="ARBA" id="ARBA00004496"/>
    </source>
</evidence>
<feature type="coiled-coil region" evidence="4">
    <location>
        <begin position="82"/>
        <end position="116"/>
    </location>
</feature>
<evidence type="ECO:0000313" key="6">
    <source>
        <dbReference type="Proteomes" id="UP001608902"/>
    </source>
</evidence>
<proteinExistence type="predicted"/>
<dbReference type="PANTHER" id="PTHR21162">
    <property type="entry name" value="P53 AND DNA DAMAGE-REGULATED PROTEIN"/>
    <property type="match status" value="1"/>
</dbReference>
<keyword evidence="4" id="KW-0175">Coiled coil</keyword>
<comment type="subcellular location">
    <subcellularLocation>
        <location evidence="1">Cytoplasm</location>
    </subcellularLocation>
</comment>
<keyword evidence="2" id="KW-0963">Cytoplasm</keyword>
<evidence type="ECO:0000256" key="3">
    <source>
        <dbReference type="ARBA" id="ARBA00023186"/>
    </source>
</evidence>
<dbReference type="CDD" id="cd22860">
    <property type="entry name" value="PDRG1"/>
    <property type="match status" value="1"/>
</dbReference>
<evidence type="ECO:0000313" key="5">
    <source>
        <dbReference type="EMBL" id="MFH4980830.1"/>
    </source>
</evidence>
<dbReference type="InterPro" id="IPR030482">
    <property type="entry name" value="PDRG1"/>
</dbReference>
<evidence type="ECO:0000256" key="2">
    <source>
        <dbReference type="ARBA" id="ARBA00022490"/>
    </source>
</evidence>
<sequence length="130" mass="15090">MSNYDEESDEFAKNIIRKLSVYERIGQQVILGKESLIDYDRRRQKCREAVTALKKQRGNQNGKTFLCLGTTAFLQLPTKQAIELVTDDIKLINEELEKARVQLHNDVNELKKMEGEKDLTELGFTLRPIY</sequence>
<comment type="caution">
    <text evidence="5">The sequence shown here is derived from an EMBL/GenBank/DDBJ whole genome shotgun (WGS) entry which is preliminary data.</text>
</comment>
<name>A0ABD6EMR1_9BILA</name>
<organism evidence="5 6">
    <name type="scientific">Gnathostoma spinigerum</name>
    <dbReference type="NCBI Taxonomy" id="75299"/>
    <lineage>
        <taxon>Eukaryota</taxon>
        <taxon>Metazoa</taxon>
        <taxon>Ecdysozoa</taxon>
        <taxon>Nematoda</taxon>
        <taxon>Chromadorea</taxon>
        <taxon>Rhabditida</taxon>
        <taxon>Spirurina</taxon>
        <taxon>Gnathostomatomorpha</taxon>
        <taxon>Gnathostomatoidea</taxon>
        <taxon>Gnathostomatidae</taxon>
        <taxon>Gnathostoma</taxon>
    </lineage>
</organism>
<dbReference type="GO" id="GO:0005737">
    <property type="term" value="C:cytoplasm"/>
    <property type="evidence" value="ECO:0007669"/>
    <property type="project" value="UniProtKB-SubCell"/>
</dbReference>
<dbReference type="Proteomes" id="UP001608902">
    <property type="component" value="Unassembled WGS sequence"/>
</dbReference>
<accession>A0ABD6EMR1</accession>
<evidence type="ECO:0008006" key="7">
    <source>
        <dbReference type="Google" id="ProtNLM"/>
    </source>
</evidence>
<protein>
    <recommendedName>
        <fullName evidence="7">P53 and DNA damage-regulated protein 1</fullName>
    </recommendedName>
</protein>
<reference evidence="5 6" key="1">
    <citation type="submission" date="2024-08" db="EMBL/GenBank/DDBJ databases">
        <title>Gnathostoma spinigerum genome.</title>
        <authorList>
            <person name="Gonzalez-Bertolin B."/>
            <person name="Monzon S."/>
            <person name="Zaballos A."/>
            <person name="Jimenez P."/>
            <person name="Dekumyoy P."/>
            <person name="Varona S."/>
            <person name="Cuesta I."/>
            <person name="Sumanam S."/>
            <person name="Adisakwattana P."/>
            <person name="Gasser R.B."/>
            <person name="Hernandez-Gonzalez A."/>
            <person name="Young N.D."/>
            <person name="Perteguer M.J."/>
        </authorList>
    </citation>
    <scope>NUCLEOTIDE SEQUENCE [LARGE SCALE GENOMIC DNA]</scope>
    <source>
        <strain evidence="5">AL3</strain>
        <tissue evidence="5">Liver</tissue>
    </source>
</reference>
<keyword evidence="3" id="KW-0143">Chaperone</keyword>
<keyword evidence="6" id="KW-1185">Reference proteome</keyword>
<dbReference type="AlphaFoldDB" id="A0ABD6EMR1"/>